<dbReference type="Pfam" id="PF07715">
    <property type="entry name" value="Plug"/>
    <property type="match status" value="1"/>
</dbReference>
<keyword evidence="5 8" id="KW-0798">TonB box</keyword>
<keyword evidence="2" id="KW-0813">Transport</keyword>
<evidence type="ECO:0000259" key="11">
    <source>
        <dbReference type="Pfam" id="PF00593"/>
    </source>
</evidence>
<dbReference type="PANTHER" id="PTHR30069:SF46">
    <property type="entry name" value="OAR PROTEIN"/>
    <property type="match status" value="1"/>
</dbReference>
<keyword evidence="14" id="KW-1185">Reference proteome</keyword>
<dbReference type="InterPro" id="IPR036942">
    <property type="entry name" value="Beta-barrel_TonB_sf"/>
</dbReference>
<dbReference type="Gene3D" id="2.60.40.1120">
    <property type="entry name" value="Carboxypeptidase-like, regulatory domain"/>
    <property type="match status" value="1"/>
</dbReference>
<reference evidence="13 14" key="1">
    <citation type="journal article" date="2016" name="Int. J. Syst. Evol. Microbiol.">
        <title>Lysobacter erysipheiresistens sp. nov., an antagonist of powdery mildew, isolated from tobacco-cultivated soil.</title>
        <authorList>
            <person name="Xie B."/>
            <person name="Li T."/>
            <person name="Lin X."/>
            <person name="Wang C.J."/>
            <person name="Chen Y.J."/>
            <person name="Liu W.J."/>
            <person name="Zhao Z.W."/>
        </authorList>
    </citation>
    <scope>NUCLEOTIDE SEQUENCE [LARGE SCALE GENOMIC DNA]</scope>
    <source>
        <strain evidence="13 14">RS-LYSO-3</strain>
    </source>
</reference>
<dbReference type="InterPro" id="IPR000531">
    <property type="entry name" value="Beta-barrel_TonB"/>
</dbReference>
<name>A0ABU7YU62_9GAMM</name>
<evidence type="ECO:0000259" key="12">
    <source>
        <dbReference type="Pfam" id="PF07715"/>
    </source>
</evidence>
<protein>
    <submittedName>
        <fullName evidence="13">TonB-dependent receptor</fullName>
    </submittedName>
</protein>
<evidence type="ECO:0000313" key="13">
    <source>
        <dbReference type="EMBL" id="MEG3182621.1"/>
    </source>
</evidence>
<keyword evidence="3" id="KW-1134">Transmembrane beta strand</keyword>
<feature type="domain" description="TonB-dependent receptor-like beta-barrel" evidence="11">
    <location>
        <begin position="343"/>
        <end position="896"/>
    </location>
</feature>
<keyword evidence="6 8" id="KW-0472">Membrane</keyword>
<evidence type="ECO:0000256" key="4">
    <source>
        <dbReference type="ARBA" id="ARBA00022692"/>
    </source>
</evidence>
<dbReference type="RefSeq" id="WP_332613911.1">
    <property type="nucleotide sequence ID" value="NZ_JAXGFP010000001.1"/>
</dbReference>
<evidence type="ECO:0000256" key="10">
    <source>
        <dbReference type="SAM" id="SignalP"/>
    </source>
</evidence>
<dbReference type="InterPro" id="IPR039426">
    <property type="entry name" value="TonB-dep_rcpt-like"/>
</dbReference>
<evidence type="ECO:0000256" key="3">
    <source>
        <dbReference type="ARBA" id="ARBA00022452"/>
    </source>
</evidence>
<comment type="subcellular location">
    <subcellularLocation>
        <location evidence="1">Cell outer membrane</location>
        <topology evidence="1">Multi-pass membrane protein</topology>
    </subcellularLocation>
</comment>
<dbReference type="Pfam" id="PF13620">
    <property type="entry name" value="CarboxypepD_reg"/>
    <property type="match status" value="1"/>
</dbReference>
<comment type="caution">
    <text evidence="13">The sequence shown here is derived from an EMBL/GenBank/DDBJ whole genome shotgun (WGS) entry which is preliminary data.</text>
</comment>
<dbReference type="Gene3D" id="2.170.130.10">
    <property type="entry name" value="TonB-dependent receptor, plug domain"/>
    <property type="match status" value="1"/>
</dbReference>
<evidence type="ECO:0000256" key="1">
    <source>
        <dbReference type="ARBA" id="ARBA00004571"/>
    </source>
</evidence>
<feature type="chain" id="PRO_5047181398" evidence="10">
    <location>
        <begin position="30"/>
        <end position="1011"/>
    </location>
</feature>
<dbReference type="Proteomes" id="UP001355056">
    <property type="component" value="Unassembled WGS sequence"/>
</dbReference>
<keyword evidence="13" id="KW-0675">Receptor</keyword>
<evidence type="ECO:0000256" key="6">
    <source>
        <dbReference type="ARBA" id="ARBA00023136"/>
    </source>
</evidence>
<keyword evidence="4" id="KW-0812">Transmembrane</keyword>
<dbReference type="EMBL" id="JAXGFP010000001">
    <property type="protein sequence ID" value="MEG3182621.1"/>
    <property type="molecule type" value="Genomic_DNA"/>
</dbReference>
<evidence type="ECO:0000256" key="8">
    <source>
        <dbReference type="RuleBase" id="RU003357"/>
    </source>
</evidence>
<dbReference type="SUPFAM" id="SSF49478">
    <property type="entry name" value="Cna protein B-type domain"/>
    <property type="match status" value="1"/>
</dbReference>
<comment type="similarity">
    <text evidence="8">Belongs to the TonB-dependent receptor family.</text>
</comment>
<sequence>MSKPIINRALRRSALTVALGLCFASSVHAQSNTTGNIVGQAEAGSTVVVVNPATGFSREITVGSDGTYRAGALPPGTYTVTLRSADGSTDVRNGVGVAVGTGTAVNFTGAATPSDAVQLDRVQVVGSYIPPIDFSSTESATIVTEDTIDRLPVPRDVTSVALLAPGTTQGDSAFGNLASFGGATVGENAYYINGFNVTNFRNGLGFSNVPFEMYAQYQVKTGGYGAEFGRSTGGVVNATTKRGSNEWHWGGSMYWTPDRWRKADPDVFDTEGAPYNSNQSDTRDRLESNIYASGPIIKDRLFFYAIASGRDIEDSFTSVTGAVTDESTDSPFYGVKLDGYLSDNHRLEYTGFKDSSETLSPGERLQPPPLAGEPLGYSGPTGTAESTGGENHILKYTGYLSDSFTLSALWGQGEYSLSGPYNTGPSGADCIWFTYDSLAPGRINRQLGCAVSSLDTLGEDKRTAYRVDAEWDLGDVFLGSHFLRFGFDQEINESVNSSTIPGPTGFRYLAEEVIPPGPDGEVGTADDLAPEWQVRRDTYRNIGSFETTSRAFYIEDQWKPTDNLLLSLGLRNEQFENKNANGVAFITIKDQWAPRLGLSWDVGGAGTSKVFANYGRYHLPVATNTNVRLGGAELYLQDLYAWDGTSFGQYGEPILGELIRPRTLADGTVHPTVSSVDQDIDPMFQDEIILGYEWQFAPKWSVGIRGIYRDLKSTLEDMAVDAGLNQYIIDNNLQASAPTQDCFGDDDDVDGGTSDNLYACGFDYYVLSNPGEAISIQVDLDGDGTLEPIELTPEQLGYDASVRKYKAVELFFQRAWDEKWFLQGSYTYSKSYGNNEGFVRSDNGQDDAGLTTLFDQPGLGDGSYGRLPNDRPHKLKIWGGWQFHPEFLVSGNLLVQSGRPINCFGNHPTDEFALAYGQESFYCNGELVPRGSVGRTPTIKSLDIGLEYRPLWADQKLWFKVDATNVLGEQEYTEVYEVGEGFQTTTPDPMYGVGTSFQAERTVRLAVGFDW</sequence>
<keyword evidence="7" id="KW-0998">Cell outer membrane</keyword>
<proteinExistence type="inferred from homology"/>
<dbReference type="Gene3D" id="2.40.170.20">
    <property type="entry name" value="TonB-dependent receptor, beta-barrel domain"/>
    <property type="match status" value="1"/>
</dbReference>
<dbReference type="InterPro" id="IPR012910">
    <property type="entry name" value="Plug_dom"/>
</dbReference>
<keyword evidence="10" id="KW-0732">Signal</keyword>
<evidence type="ECO:0000256" key="2">
    <source>
        <dbReference type="ARBA" id="ARBA00022448"/>
    </source>
</evidence>
<dbReference type="PANTHER" id="PTHR30069">
    <property type="entry name" value="TONB-DEPENDENT OUTER MEMBRANE RECEPTOR"/>
    <property type="match status" value="1"/>
</dbReference>
<evidence type="ECO:0000256" key="5">
    <source>
        <dbReference type="ARBA" id="ARBA00023077"/>
    </source>
</evidence>
<dbReference type="InterPro" id="IPR037066">
    <property type="entry name" value="Plug_dom_sf"/>
</dbReference>
<feature type="signal peptide" evidence="10">
    <location>
        <begin position="1"/>
        <end position="29"/>
    </location>
</feature>
<organism evidence="13 14">
    <name type="scientific">Novilysobacter erysipheiresistens</name>
    <dbReference type="NCBI Taxonomy" id="1749332"/>
    <lineage>
        <taxon>Bacteria</taxon>
        <taxon>Pseudomonadati</taxon>
        <taxon>Pseudomonadota</taxon>
        <taxon>Gammaproteobacteria</taxon>
        <taxon>Lysobacterales</taxon>
        <taxon>Lysobacteraceae</taxon>
        <taxon>Novilysobacter</taxon>
    </lineage>
</organism>
<feature type="region of interest" description="Disordered" evidence="9">
    <location>
        <begin position="352"/>
        <end position="388"/>
    </location>
</feature>
<gene>
    <name evidence="13" type="ORF">SNE34_01145</name>
</gene>
<feature type="domain" description="TonB-dependent receptor plug" evidence="12">
    <location>
        <begin position="135"/>
        <end position="235"/>
    </location>
</feature>
<dbReference type="Pfam" id="PF00593">
    <property type="entry name" value="TonB_dep_Rec_b-barrel"/>
    <property type="match status" value="1"/>
</dbReference>
<accession>A0ABU7YU62</accession>
<evidence type="ECO:0000256" key="7">
    <source>
        <dbReference type="ARBA" id="ARBA00023237"/>
    </source>
</evidence>
<evidence type="ECO:0000256" key="9">
    <source>
        <dbReference type="SAM" id="MobiDB-lite"/>
    </source>
</evidence>
<dbReference type="SUPFAM" id="SSF56935">
    <property type="entry name" value="Porins"/>
    <property type="match status" value="1"/>
</dbReference>
<evidence type="ECO:0000313" key="14">
    <source>
        <dbReference type="Proteomes" id="UP001355056"/>
    </source>
</evidence>